<feature type="non-terminal residue" evidence="2">
    <location>
        <position position="927"/>
    </location>
</feature>
<proteinExistence type="predicted"/>
<feature type="domain" description="Toxin VasX N-terminal region" evidence="1">
    <location>
        <begin position="35"/>
        <end position="183"/>
    </location>
</feature>
<evidence type="ECO:0000313" key="2">
    <source>
        <dbReference type="EMBL" id="MBC9130738.1"/>
    </source>
</evidence>
<accession>A0ABR7QWY7</accession>
<dbReference type="InterPro" id="IPR046864">
    <property type="entry name" value="VasX_N"/>
</dbReference>
<dbReference type="Pfam" id="PF20249">
    <property type="entry name" value="VasX_N"/>
    <property type="match status" value="1"/>
</dbReference>
<evidence type="ECO:0000313" key="3">
    <source>
        <dbReference type="Proteomes" id="UP000651208"/>
    </source>
</evidence>
<dbReference type="CDD" id="cd20707">
    <property type="entry name" value="MIX_III"/>
    <property type="match status" value="1"/>
</dbReference>
<reference evidence="2 3" key="1">
    <citation type="submission" date="2020-06" db="EMBL/GenBank/DDBJ databases">
        <title>Frischella cerana isolated from Apis cerana gut homogenate.</title>
        <authorList>
            <person name="Wolter L.A."/>
            <person name="Suenami S."/>
            <person name="Miyazaki R."/>
        </authorList>
    </citation>
    <scope>NUCLEOTIDE SEQUENCE [LARGE SCALE GENOMIC DNA]</scope>
    <source>
        <strain evidence="2 3">Ac13</strain>
    </source>
</reference>
<dbReference type="Proteomes" id="UP000651208">
    <property type="component" value="Unassembled WGS sequence"/>
</dbReference>
<comment type="caution">
    <text evidence="2">The sequence shown here is derived from an EMBL/GenBank/DDBJ whole genome shotgun (WGS) entry which is preliminary data.</text>
</comment>
<name>A0ABR7QWY7_9GAMM</name>
<dbReference type="EMBL" id="JABURY010000012">
    <property type="protein sequence ID" value="MBC9130738.1"/>
    <property type="molecule type" value="Genomic_DNA"/>
</dbReference>
<keyword evidence="3" id="KW-1185">Reference proteome</keyword>
<evidence type="ECO:0000259" key="1">
    <source>
        <dbReference type="Pfam" id="PF20249"/>
    </source>
</evidence>
<protein>
    <recommendedName>
        <fullName evidence="1">Toxin VasX N-terminal region domain-containing protein</fullName>
    </recommendedName>
</protein>
<sequence>MGNTKQHNHETDDHFDNQILYNEAEKSSALADGGCGVCQRMGFPLFLVRKAIVPKGYRDVNWSQNIISLGPNEKSLSATYEYAYRTLRTGYVYLLLQEQDKTYRYLSYEVTPSGVYRHKSINDMIEHNIHEIPEKCHDKYDHIPGVFINIDRSRYSGIGYIGYSRRAWSQSALDKYRLAANNGDIRQLQRFSVINLGGFGTPAPSPEALGNVSIPSVLATTLPPSRCFPFKEFDPTSYSVSKVRLDRPKLMELELAPQYMIHIDGDQTLKEALNTRKYTNDSFVTAHQFNSFKGNVLRSTLLYTSGTDLVFKLFQHAAELAGRNNTEISAVVIDDPFAIAEELCLQRRLYVDPIINIMDRSAEDFNLKTAEIFQERINGQQDIDRLDKLIKQAINHYYDNYPEEAKQLYGKQDEVLTETTLDEPASDKAQAPLDKLTYFDDLYDETSSFYLQPYLRYRDYFSEKSFHLRKLVEMIENYKRQLTAYYHNQEAYKYHRVFNYNEITEHGIPVRHNNSRYYLDRPDLYTEIKISEQEKSRLIAAEEAKPYNRSKNCFEVWVFKSATEISREGKAELNRELDKLNKHIDESVLKEFIKHDNQYFTSIANTIHQYSTDYFNYLGWLFGANQQPSPYFPNLNTVNQIPFWQIESDQNGSNNHLGYLQDFICMIDFNVVGGIPLTEQYGVWDVLLGDRSSLFYQLFNNHSEKSLWHLLVKARLAQDNNSALANDDKTLNNALATVIKESAADLDILFCERKGRIISELYGILLQQAMAGVAQQRDQINRKNTNQVIIEQAMTLPAWPTDGAGNMDEQAFKTLLCESMMVFNKTYAYFGEVTVPMNQASDFIRHWSSRPRVFLERQDSEAVALLASIAEQRKVGDGSYALSEKSAEAFTFDIFDMSNSVSSEFEWHGGVFKMKQGELGFNSLEGI</sequence>
<dbReference type="RefSeq" id="WP_187755187.1">
    <property type="nucleotide sequence ID" value="NZ_JABURY010000012.1"/>
</dbReference>
<gene>
    <name evidence="2" type="ORF">FcAc13_05370</name>
</gene>
<organism evidence="2 3">
    <name type="scientific">Frischella japonica</name>
    <dbReference type="NCBI Taxonomy" id="2741544"/>
    <lineage>
        <taxon>Bacteria</taxon>
        <taxon>Pseudomonadati</taxon>
        <taxon>Pseudomonadota</taxon>
        <taxon>Gammaproteobacteria</taxon>
        <taxon>Orbales</taxon>
        <taxon>Orbaceae</taxon>
        <taxon>Frischella</taxon>
    </lineage>
</organism>